<gene>
    <name evidence="1" type="ORF">FRUB_10269</name>
</gene>
<dbReference type="AlphaFoldDB" id="A0A225D6Y6"/>
<dbReference type="EMBL" id="NIDE01000020">
    <property type="protein sequence ID" value="OWK34298.1"/>
    <property type="molecule type" value="Genomic_DNA"/>
</dbReference>
<name>A0A225D6Y6_9BACT</name>
<evidence type="ECO:0000313" key="1">
    <source>
        <dbReference type="EMBL" id="OWK34298.1"/>
    </source>
</evidence>
<organism evidence="1 2">
    <name type="scientific">Fimbriiglobus ruber</name>
    <dbReference type="NCBI Taxonomy" id="1908690"/>
    <lineage>
        <taxon>Bacteria</taxon>
        <taxon>Pseudomonadati</taxon>
        <taxon>Planctomycetota</taxon>
        <taxon>Planctomycetia</taxon>
        <taxon>Gemmatales</taxon>
        <taxon>Gemmataceae</taxon>
        <taxon>Fimbriiglobus</taxon>
    </lineage>
</organism>
<protein>
    <submittedName>
        <fullName evidence="1">Uncharacterized protein</fullName>
    </submittedName>
</protein>
<accession>A0A225D6Y6</accession>
<comment type="caution">
    <text evidence="1">The sequence shown here is derived from an EMBL/GenBank/DDBJ whole genome shotgun (WGS) entry which is preliminary data.</text>
</comment>
<reference evidence="2" key="1">
    <citation type="submission" date="2017-06" db="EMBL/GenBank/DDBJ databases">
        <title>Genome analysis of Fimbriiglobus ruber SP5, the first member of the order Planctomycetales with confirmed chitinolytic capability.</title>
        <authorList>
            <person name="Ravin N.V."/>
            <person name="Rakitin A.L."/>
            <person name="Ivanova A.A."/>
            <person name="Beletsky A.V."/>
            <person name="Kulichevskaya I.S."/>
            <person name="Mardanov A.V."/>
            <person name="Dedysh S.N."/>
        </authorList>
    </citation>
    <scope>NUCLEOTIDE SEQUENCE [LARGE SCALE GENOMIC DNA]</scope>
    <source>
        <strain evidence="2">SP5</strain>
    </source>
</reference>
<keyword evidence="2" id="KW-1185">Reference proteome</keyword>
<dbReference type="Proteomes" id="UP000214646">
    <property type="component" value="Unassembled WGS sequence"/>
</dbReference>
<evidence type="ECO:0000313" key="2">
    <source>
        <dbReference type="Proteomes" id="UP000214646"/>
    </source>
</evidence>
<sequence>MYAIPEVGEPWEIGSPHTALQQVKILIQKGYTVDEAFGIVGRAVVAAKPRVTSPVV</sequence>
<proteinExistence type="predicted"/>